<feature type="signal peptide" evidence="1">
    <location>
        <begin position="1"/>
        <end position="21"/>
    </location>
</feature>
<name>A0ABS0T4W6_9CAUL</name>
<dbReference type="RefSeq" id="WP_198578817.1">
    <property type="nucleotide sequence ID" value="NZ_JADWOX010000031.1"/>
</dbReference>
<proteinExistence type="predicted"/>
<keyword evidence="3" id="KW-1185">Reference proteome</keyword>
<comment type="caution">
    <text evidence="2">The sequence shown here is derived from an EMBL/GenBank/DDBJ whole genome shotgun (WGS) entry which is preliminary data.</text>
</comment>
<evidence type="ECO:0000313" key="2">
    <source>
        <dbReference type="EMBL" id="MBI1686935.1"/>
    </source>
</evidence>
<gene>
    <name evidence="2" type="ORF">I4Q42_24970</name>
</gene>
<dbReference type="EMBL" id="JADWOX010000031">
    <property type="protein sequence ID" value="MBI1686935.1"/>
    <property type="molecule type" value="Genomic_DNA"/>
</dbReference>
<dbReference type="Proteomes" id="UP000639859">
    <property type="component" value="Unassembled WGS sequence"/>
</dbReference>
<dbReference type="Gene3D" id="3.40.50.1820">
    <property type="entry name" value="alpha/beta hydrolase"/>
    <property type="match status" value="1"/>
</dbReference>
<dbReference type="InterPro" id="IPR029058">
    <property type="entry name" value="AB_hydrolase_fold"/>
</dbReference>
<accession>A0ABS0T4W6</accession>
<keyword evidence="1" id="KW-0732">Signal</keyword>
<feature type="chain" id="PRO_5047446553" evidence="1">
    <location>
        <begin position="22"/>
        <end position="247"/>
    </location>
</feature>
<organism evidence="2 3">
    <name type="scientific">Caulobacter hibisci</name>
    <dbReference type="NCBI Taxonomy" id="2035993"/>
    <lineage>
        <taxon>Bacteria</taxon>
        <taxon>Pseudomonadati</taxon>
        <taxon>Pseudomonadota</taxon>
        <taxon>Alphaproteobacteria</taxon>
        <taxon>Caulobacterales</taxon>
        <taxon>Caulobacteraceae</taxon>
        <taxon>Caulobacter</taxon>
    </lineage>
</organism>
<evidence type="ECO:0000256" key="1">
    <source>
        <dbReference type="SAM" id="SignalP"/>
    </source>
</evidence>
<sequence>MRRRDLLTGAAAILASLGASGGPAAGRVAVLTGEQAHRRMLDKLGIKALRPGVDGMNPDAANPVNYDEVRAGPFSLLPDPLALPDGTPVRDAATWWKVRRPEIVEAFAREIHGRVPRGLPAPVWRTVKAERVTRGGVAVVERRLAGDVTAYGRTVTIDLLVGAPEGAVKAPAVVELGFPDGPPWLRGRPLPPGPDWRDAAIARGWAYAIYAPTSVQPDDPGKLQDGIIGLAHRGRPRDPDDWGALRA</sequence>
<protein>
    <submittedName>
        <fullName evidence="2">Uncharacterized protein</fullName>
    </submittedName>
</protein>
<evidence type="ECO:0000313" key="3">
    <source>
        <dbReference type="Proteomes" id="UP000639859"/>
    </source>
</evidence>
<reference evidence="2 3" key="1">
    <citation type="submission" date="2020-11" db="EMBL/GenBank/DDBJ databases">
        <title>genome sequence of strain KACC 18849.</title>
        <authorList>
            <person name="Gao J."/>
            <person name="Zhang X."/>
        </authorList>
    </citation>
    <scope>NUCLEOTIDE SEQUENCE [LARGE SCALE GENOMIC DNA]</scope>
    <source>
        <strain evidence="2 3">KACC 18849</strain>
    </source>
</reference>